<reference evidence="1" key="1">
    <citation type="submission" date="2018-10" db="EMBL/GenBank/DDBJ databases">
        <title>Hidden diversity of soil giant viruses.</title>
        <authorList>
            <person name="Schulz F."/>
            <person name="Alteio L."/>
            <person name="Goudeau D."/>
            <person name="Ryan E.M."/>
            <person name="Malmstrom R.R."/>
            <person name="Blanchard J."/>
            <person name="Woyke T."/>
        </authorList>
    </citation>
    <scope>NUCLEOTIDE SEQUENCE</scope>
    <source>
        <strain evidence="1">HAV1</strain>
    </source>
</reference>
<keyword evidence="1" id="KW-0648">Protein biosynthesis</keyword>
<proteinExistence type="predicted"/>
<name>A0A3G5A5H0_9VIRU</name>
<accession>A0A3G5A5H0</accession>
<dbReference type="InterPro" id="IPR023398">
    <property type="entry name" value="TIF_eIF4e-like"/>
</dbReference>
<organism evidence="1">
    <name type="scientific">Harvfovirus sp</name>
    <dbReference type="NCBI Taxonomy" id="2487768"/>
    <lineage>
        <taxon>Viruses</taxon>
        <taxon>Varidnaviria</taxon>
        <taxon>Bamfordvirae</taxon>
        <taxon>Nucleocytoviricota</taxon>
        <taxon>Megaviricetes</taxon>
        <taxon>Imitervirales</taxon>
        <taxon>Mimiviridae</taxon>
        <taxon>Klosneuvirinae</taxon>
    </lineage>
</organism>
<dbReference type="EMBL" id="MK072300">
    <property type="protein sequence ID" value="AYV81754.1"/>
    <property type="molecule type" value="Genomic_DNA"/>
</dbReference>
<evidence type="ECO:0000313" key="1">
    <source>
        <dbReference type="EMBL" id="AYV81754.1"/>
    </source>
</evidence>
<sequence>MSKPASFSNSGSNMNKLDSKLVSIEVINKFASLPDEEERSVDHSVGEVEIAVSDVPDSKPVVPVDVVDPGDEGWKTIRNKKFQRKKMKDHLTPDDEVVEIDESVDNGTELKFKHKWKVWVHLNDSTKWDRPSFDEDFFIIDSVGSFLQFFNNFYKFNLKMYSFYIMKSLDDGSYVVPTWEDPLNRNGGTCSLRIDMIHGIELMPLLCILIFNECLIPDMTQINGISFNTKTNWALIKLWTRDKDVDITKMLPDAIINSYPSLCIKNKANTPEY</sequence>
<dbReference type="InterPro" id="IPR001040">
    <property type="entry name" value="TIF_eIF_4E"/>
</dbReference>
<dbReference type="Pfam" id="PF01652">
    <property type="entry name" value="IF4E"/>
    <property type="match status" value="1"/>
</dbReference>
<dbReference type="GO" id="GO:0003723">
    <property type="term" value="F:RNA binding"/>
    <property type="evidence" value="ECO:0007669"/>
    <property type="project" value="InterPro"/>
</dbReference>
<keyword evidence="1" id="KW-0396">Initiation factor</keyword>
<protein>
    <submittedName>
        <fullName evidence="1">Translation initiation factor 4E</fullName>
    </submittedName>
</protein>
<dbReference type="Gene3D" id="3.30.760.10">
    <property type="entry name" value="RNA Cap, Translation Initiation Factor Eif4e"/>
    <property type="match status" value="1"/>
</dbReference>
<gene>
    <name evidence="1" type="ORF">Harvfovirus58_12</name>
</gene>
<dbReference type="SUPFAM" id="SSF55418">
    <property type="entry name" value="eIF4e-like"/>
    <property type="match status" value="1"/>
</dbReference>